<keyword evidence="1" id="KW-0175">Coiled coil</keyword>
<sequence length="312" mass="35531">MKRTRIPHISEPQVSWGGSMSSEGYDEVYRLKSNHKELLMHKRTLERQLEVKQEQLKELKKAIEACEVQLYDDAPIVRKRDRYFAFAVEDTFFVPAMVNDDITTTASGGVPVLRWWIHQALLANGYTTVTPSLDDDGTYGMFPPVEYILHDDGGTAIASVLTLRGLVVGKKYILHCEQCANNSDEASISTWRVDFPLSQYIPTQASLFPRYQEFVRWRVRNSVVHHGSSAAQALLSSLPTPCIASILSFLDVSSLCALRVVNKKKRDQRLRLRFSLDNMLWFDREAGRAHVQRNLTLPFAHIPRLPFEAPSP</sequence>
<comment type="caution">
    <text evidence="4">The sequence shown here is derived from an EMBL/GenBank/DDBJ whole genome shotgun (WGS) entry which is preliminary data.</text>
</comment>
<evidence type="ECO:0000313" key="6">
    <source>
        <dbReference type="Proteomes" id="UP000266239"/>
    </source>
</evidence>
<evidence type="ECO:0000313" key="4">
    <source>
        <dbReference type="EMBL" id="RHY21411.1"/>
    </source>
</evidence>
<dbReference type="EMBL" id="QUSZ01005259">
    <property type="protein sequence ID" value="RHY10488.1"/>
    <property type="molecule type" value="Genomic_DNA"/>
</dbReference>
<protein>
    <recommendedName>
        <fullName evidence="2">F-box domain-containing protein</fullName>
    </recommendedName>
</protein>
<dbReference type="VEuPathDB" id="FungiDB:H257_15288"/>
<dbReference type="AlphaFoldDB" id="A0A397BKA3"/>
<proteinExistence type="predicted"/>
<dbReference type="InterPro" id="IPR036047">
    <property type="entry name" value="F-box-like_dom_sf"/>
</dbReference>
<dbReference type="PROSITE" id="PS50181">
    <property type="entry name" value="FBOX"/>
    <property type="match status" value="1"/>
</dbReference>
<name>A0A397BKA3_APHAT</name>
<feature type="domain" description="F-box" evidence="2">
    <location>
        <begin position="232"/>
        <end position="284"/>
    </location>
</feature>
<dbReference type="SUPFAM" id="SSF81383">
    <property type="entry name" value="F-box domain"/>
    <property type="match status" value="1"/>
</dbReference>
<dbReference type="Proteomes" id="UP000266239">
    <property type="component" value="Unassembled WGS sequence"/>
</dbReference>
<reference evidence="5 6" key="1">
    <citation type="submission" date="2018-08" db="EMBL/GenBank/DDBJ databases">
        <title>Aphanomyces genome sequencing and annotation.</title>
        <authorList>
            <person name="Minardi D."/>
            <person name="Oidtmann B."/>
            <person name="Van Der Giezen M."/>
            <person name="Studholme D.J."/>
        </authorList>
    </citation>
    <scope>NUCLEOTIDE SEQUENCE [LARGE SCALE GENOMIC DNA]</scope>
    <source>
        <strain evidence="3 5">Kv</strain>
        <strain evidence="4 6">Yx</strain>
    </source>
</reference>
<evidence type="ECO:0000259" key="2">
    <source>
        <dbReference type="PROSITE" id="PS50181"/>
    </source>
</evidence>
<dbReference type="Pfam" id="PF00646">
    <property type="entry name" value="F-box"/>
    <property type="match status" value="1"/>
</dbReference>
<dbReference type="Proteomes" id="UP000265427">
    <property type="component" value="Unassembled WGS sequence"/>
</dbReference>
<evidence type="ECO:0000256" key="1">
    <source>
        <dbReference type="SAM" id="Coils"/>
    </source>
</evidence>
<accession>A0A397BKA3</accession>
<dbReference type="EMBL" id="QUTA01004012">
    <property type="protein sequence ID" value="RHY21411.1"/>
    <property type="molecule type" value="Genomic_DNA"/>
</dbReference>
<organism evidence="4 6">
    <name type="scientific">Aphanomyces astaci</name>
    <name type="common">Crayfish plague agent</name>
    <dbReference type="NCBI Taxonomy" id="112090"/>
    <lineage>
        <taxon>Eukaryota</taxon>
        <taxon>Sar</taxon>
        <taxon>Stramenopiles</taxon>
        <taxon>Oomycota</taxon>
        <taxon>Saprolegniomycetes</taxon>
        <taxon>Saprolegniales</taxon>
        <taxon>Verrucalvaceae</taxon>
        <taxon>Aphanomyces</taxon>
    </lineage>
</organism>
<dbReference type="VEuPathDB" id="FungiDB:H257_15289"/>
<evidence type="ECO:0000313" key="5">
    <source>
        <dbReference type="Proteomes" id="UP000265427"/>
    </source>
</evidence>
<evidence type="ECO:0000313" key="3">
    <source>
        <dbReference type="EMBL" id="RHY10488.1"/>
    </source>
</evidence>
<gene>
    <name evidence="4" type="ORF">DYB25_008348</name>
    <name evidence="3" type="ORF">DYB36_002762</name>
</gene>
<feature type="coiled-coil region" evidence="1">
    <location>
        <begin position="35"/>
        <end position="69"/>
    </location>
</feature>
<dbReference type="InterPro" id="IPR001810">
    <property type="entry name" value="F-box_dom"/>
</dbReference>